<accession>A0A2V1KER7</accession>
<comment type="caution">
    <text evidence="2">The sequence shown here is derived from an EMBL/GenBank/DDBJ whole genome shotgun (WGS) entry which is preliminary data.</text>
</comment>
<reference evidence="3" key="1">
    <citation type="submission" date="2018-05" db="EMBL/GenBank/DDBJ databases">
        <authorList>
            <person name="Li Y."/>
        </authorList>
    </citation>
    <scope>NUCLEOTIDE SEQUENCE [LARGE SCALE GENOMIC DNA]</scope>
    <source>
        <strain evidence="3">sk1b4</strain>
    </source>
</reference>
<gene>
    <name evidence="2" type="ORF">DD236_03080</name>
</gene>
<keyword evidence="3" id="KW-1185">Reference proteome</keyword>
<evidence type="ECO:0000313" key="3">
    <source>
        <dbReference type="Proteomes" id="UP000245283"/>
    </source>
</evidence>
<feature type="transmembrane region" description="Helical" evidence="1">
    <location>
        <begin position="54"/>
        <end position="73"/>
    </location>
</feature>
<dbReference type="AlphaFoldDB" id="A0A2V1KER7"/>
<evidence type="ECO:0000256" key="1">
    <source>
        <dbReference type="SAM" id="Phobius"/>
    </source>
</evidence>
<keyword evidence="1" id="KW-0812">Transmembrane</keyword>
<proteinExistence type="predicted"/>
<protein>
    <submittedName>
        <fullName evidence="2">Uncharacterized protein</fullName>
    </submittedName>
</protein>
<keyword evidence="1" id="KW-1133">Transmembrane helix</keyword>
<name>A0A2V1KER7_9ACTO</name>
<organism evidence="2 3">
    <name type="scientific">Ancrocorticia populi</name>
    <dbReference type="NCBI Taxonomy" id="2175228"/>
    <lineage>
        <taxon>Bacteria</taxon>
        <taxon>Bacillati</taxon>
        <taxon>Actinomycetota</taxon>
        <taxon>Actinomycetes</taxon>
        <taxon>Actinomycetales</taxon>
        <taxon>Actinomycetaceae</taxon>
        <taxon>Ancrocorticia</taxon>
    </lineage>
</organism>
<dbReference type="EMBL" id="QETB01000001">
    <property type="protein sequence ID" value="PWF27384.1"/>
    <property type="molecule type" value="Genomic_DNA"/>
</dbReference>
<dbReference type="Proteomes" id="UP000245283">
    <property type="component" value="Unassembled WGS sequence"/>
</dbReference>
<sequence length="219" mass="24051">MSKLSAGAWLLQEILETPVSIGLIRWFLHPPDHVGLRTFAIRQGNVGAVKHDKVVLPISVALLFVLLLALIGWRTESVLAHSHWEDLVGSSRDQIASAQEAIDDANDALTAAHDQQGTGSDLSAQISKIEQQAKTVDSLVNDLQPVTSFIDIKEEDEQVSSGVPDPLGRSDNADEHYEILTPDNFRDEYSKYSGVSESLTIERKKLTSLTKALDEELGR</sequence>
<evidence type="ECO:0000313" key="2">
    <source>
        <dbReference type="EMBL" id="PWF27384.1"/>
    </source>
</evidence>
<keyword evidence="1" id="KW-0472">Membrane</keyword>